<dbReference type="AlphaFoldDB" id="A0A0P9H928"/>
<dbReference type="GO" id="GO:0031419">
    <property type="term" value="F:cobalamin binding"/>
    <property type="evidence" value="ECO:0007669"/>
    <property type="project" value="InterPro"/>
</dbReference>
<dbReference type="Gene3D" id="3.20.20.350">
    <property type="entry name" value="Diol/glycerol dehydratase, large subunit"/>
    <property type="match status" value="1"/>
</dbReference>
<dbReference type="GO" id="GO:0016836">
    <property type="term" value="F:hydro-lyase activity"/>
    <property type="evidence" value="ECO:0007669"/>
    <property type="project" value="InterPro"/>
</dbReference>
<dbReference type="Proteomes" id="UP000050509">
    <property type="component" value="Unassembled WGS sequence"/>
</dbReference>
<dbReference type="InterPro" id="IPR003206">
    <property type="entry name" value="Diol/glycerol_deHydtase_lsu"/>
</dbReference>
<feature type="domain" description="Diol/glycerol dehydratase large subunit" evidence="1">
    <location>
        <begin position="3"/>
        <end position="480"/>
    </location>
</feature>
<dbReference type="Pfam" id="PF02286">
    <property type="entry name" value="Dehydratase_LU"/>
    <property type="match status" value="1"/>
</dbReference>
<sequence>MTRSRRFAILDERDINRETFVEPWPEAGLVVADSPFDPAPSLVLENGRVAELDGRARADFDVLDQFIADHALDLAVAAEAMATPSIEIARMLADINVPREQVLRLALGCTPAKLVEIMRHMNVLEMMNGLAKMRVRRQPANQAHVTNKREHPALLAADAAEAAARGFAEVETTVGVARYAPFNALAILVGTPTGRGGVLTQCSVEESLGLRLAMKGLTTYAETLSVYGTERSFADGDDTPWSKAFLASAYASRGVKVRFTSGTGSEALMGHAEGRSMLYLEARCLLVTRGAGSQGVQNGSISCIALPESLPGGVRAVLAENLLAAMLGLAVASGNAALASRSAIRKTAKLMLQFIPGADFIFSGYSAIPKRDNLFGGGNFDAEDFDDYNVLQRDMQIDGGTRSITEEEALAVRREGARAIQAVYAELGFPPISDAEIEAAVVAHASEDMPARDVVADLQAADAFLAGDQTILAAVEGLQRR</sequence>
<dbReference type="InterPro" id="IPR036999">
    <property type="entry name" value="Diol/glycerol_deHase_lsu_sf"/>
</dbReference>
<comment type="caution">
    <text evidence="2">The sequence shown here is derived from an EMBL/GenBank/DDBJ whole genome shotgun (WGS) entry which is preliminary data.</text>
</comment>
<protein>
    <submittedName>
        <fullName evidence="2">Propanediol dehydratase</fullName>
    </submittedName>
</protein>
<proteinExistence type="predicted"/>
<organism evidence="2 3">
    <name type="scientific">Kouleothrix aurantiaca</name>
    <dbReference type="NCBI Taxonomy" id="186479"/>
    <lineage>
        <taxon>Bacteria</taxon>
        <taxon>Bacillati</taxon>
        <taxon>Chloroflexota</taxon>
        <taxon>Chloroflexia</taxon>
        <taxon>Chloroflexales</taxon>
        <taxon>Roseiflexineae</taxon>
        <taxon>Roseiflexaceae</taxon>
        <taxon>Kouleothrix</taxon>
    </lineage>
</organism>
<evidence type="ECO:0000313" key="2">
    <source>
        <dbReference type="EMBL" id="KPV50527.1"/>
    </source>
</evidence>
<dbReference type="EMBL" id="LJCR01001344">
    <property type="protein sequence ID" value="KPV50527.1"/>
    <property type="molecule type" value="Genomic_DNA"/>
</dbReference>
<evidence type="ECO:0000313" key="3">
    <source>
        <dbReference type="Proteomes" id="UP000050509"/>
    </source>
</evidence>
<evidence type="ECO:0000259" key="1">
    <source>
        <dbReference type="Pfam" id="PF02286"/>
    </source>
</evidence>
<feature type="non-terminal residue" evidence="2">
    <location>
        <position position="481"/>
    </location>
</feature>
<accession>A0A0P9H928</accession>
<dbReference type="SUPFAM" id="SSF51703">
    <property type="entry name" value="Cobalamin (vitamin B12)-dependent enzymes"/>
    <property type="match status" value="1"/>
</dbReference>
<gene>
    <name evidence="2" type="primary">pduC</name>
    <name evidence="2" type="ORF">SE17_26435</name>
</gene>
<name>A0A0P9H928_9CHLR</name>
<dbReference type="InterPro" id="IPR016176">
    <property type="entry name" value="Cbl-dep_enz_cat"/>
</dbReference>
<keyword evidence="3" id="KW-1185">Reference proteome</keyword>
<reference evidence="2 3" key="1">
    <citation type="submission" date="2015-09" db="EMBL/GenBank/DDBJ databases">
        <title>Draft genome sequence of Kouleothrix aurantiaca JCM 19913.</title>
        <authorList>
            <person name="Hemp J."/>
        </authorList>
    </citation>
    <scope>NUCLEOTIDE SEQUENCE [LARGE SCALE GENOMIC DNA]</scope>
    <source>
        <strain evidence="2 3">COM-B</strain>
    </source>
</reference>